<dbReference type="FunFam" id="3.40.30.10:FF:000003">
    <property type="entry name" value="Peroxiredoxin 1"/>
    <property type="match status" value="1"/>
</dbReference>
<evidence type="ECO:0000256" key="8">
    <source>
        <dbReference type="ARBA" id="ARBA00023284"/>
    </source>
</evidence>
<dbReference type="GO" id="GO:0042744">
    <property type="term" value="P:hydrogen peroxide catabolic process"/>
    <property type="evidence" value="ECO:0007669"/>
    <property type="project" value="TreeGrafter"/>
</dbReference>
<evidence type="ECO:0000256" key="1">
    <source>
        <dbReference type="ARBA" id="ARBA00009796"/>
    </source>
</evidence>
<evidence type="ECO:0000256" key="7">
    <source>
        <dbReference type="ARBA" id="ARBA00023157"/>
    </source>
</evidence>
<keyword evidence="7" id="KW-1015">Disulfide bond</keyword>
<dbReference type="GO" id="GO:0005829">
    <property type="term" value="C:cytosol"/>
    <property type="evidence" value="ECO:0007669"/>
    <property type="project" value="TreeGrafter"/>
</dbReference>
<accession>W6UWF2</accession>
<keyword evidence="5 13" id="KW-0049">Antioxidant</keyword>
<dbReference type="Proteomes" id="UP000019149">
    <property type="component" value="Unassembled WGS sequence"/>
</dbReference>
<comment type="similarity">
    <text evidence="1">Belongs to the peroxiredoxin family. AhpC/Prx1 subfamily.</text>
</comment>
<comment type="caution">
    <text evidence="16">The sequence shown here is derived from an EMBL/GenBank/DDBJ whole genome shotgun (WGS) entry which is preliminary data.</text>
</comment>
<feature type="active site" description="Cysteine sulfenic acid (-SOH) intermediate; for peroxidase activity" evidence="14">
    <location>
        <position position="46"/>
    </location>
</feature>
<evidence type="ECO:0000256" key="2">
    <source>
        <dbReference type="ARBA" id="ARBA00013017"/>
    </source>
</evidence>
<dbReference type="InterPro" id="IPR013766">
    <property type="entry name" value="Thioredoxin_domain"/>
</dbReference>
<comment type="function">
    <text evidence="13">Thiol-specific peroxidase that catalyzes the reduction of hydrogen peroxide and organic hydroperoxides to water and alcohols, respectively.</text>
</comment>
<dbReference type="Gene3D" id="3.40.30.10">
    <property type="entry name" value="Glutaredoxin"/>
    <property type="match status" value="1"/>
</dbReference>
<evidence type="ECO:0000313" key="17">
    <source>
        <dbReference type="Proteomes" id="UP000019149"/>
    </source>
</evidence>
<name>W6UWF2_ECHGR</name>
<dbReference type="AlphaFoldDB" id="W6UWF2"/>
<dbReference type="SUPFAM" id="SSF52833">
    <property type="entry name" value="Thioredoxin-like"/>
    <property type="match status" value="1"/>
</dbReference>
<comment type="catalytic activity">
    <reaction evidence="10">
        <text>a hydroperoxide + [thioredoxin]-dithiol = an alcohol + [thioredoxin]-disulfide + H2O</text>
        <dbReference type="Rhea" id="RHEA:62620"/>
        <dbReference type="Rhea" id="RHEA-COMP:10698"/>
        <dbReference type="Rhea" id="RHEA-COMP:10700"/>
        <dbReference type="ChEBI" id="CHEBI:15377"/>
        <dbReference type="ChEBI" id="CHEBI:29950"/>
        <dbReference type="ChEBI" id="CHEBI:30879"/>
        <dbReference type="ChEBI" id="CHEBI:35924"/>
        <dbReference type="ChEBI" id="CHEBI:50058"/>
        <dbReference type="EC" id="1.11.1.24"/>
    </reaction>
</comment>
<dbReference type="KEGG" id="egl:EGR_00210"/>
<evidence type="ECO:0000256" key="9">
    <source>
        <dbReference type="ARBA" id="ARBA00032077"/>
    </source>
</evidence>
<feature type="domain" description="Thioredoxin" evidence="15">
    <location>
        <begin position="1"/>
        <end position="172"/>
    </location>
</feature>
<dbReference type="Pfam" id="PF00578">
    <property type="entry name" value="AhpC-TSA"/>
    <property type="match status" value="1"/>
</dbReference>
<dbReference type="PIRSF" id="PIRSF000239">
    <property type="entry name" value="AHPC"/>
    <property type="match status" value="1"/>
</dbReference>
<sequence length="195" mass="22008">MRTGDQAPEFSGIAIVRKEMKNIHINDYKGKYCILFFYPQDFTFVCPTEILAFNDRLEDFRKIGCEVIACSTDSQFSHLAWCNMERAKGGLGKLDLPLLADRNMEISHSYGVLDRKAGTAFRQPSKNIRGSSLGRGLFIISPDGKIRSIQINDNQVGRSVDEALRLVKAFQFTDRHGEVCPVNWHPGEKGIKLPQ</sequence>
<evidence type="ECO:0000313" key="16">
    <source>
        <dbReference type="EMBL" id="EUB64941.1"/>
    </source>
</evidence>
<dbReference type="CTD" id="36335925"/>
<dbReference type="RefSeq" id="XP_024356137.1">
    <property type="nucleotide sequence ID" value="XM_024489459.1"/>
</dbReference>
<dbReference type="GO" id="GO:0045454">
    <property type="term" value="P:cell redox homeostasis"/>
    <property type="evidence" value="ECO:0007669"/>
    <property type="project" value="TreeGrafter"/>
</dbReference>
<dbReference type="PROSITE" id="PS51352">
    <property type="entry name" value="THIOREDOXIN_2"/>
    <property type="match status" value="1"/>
</dbReference>
<dbReference type="GeneID" id="36335925"/>
<dbReference type="STRING" id="6210.W6UWF2"/>
<gene>
    <name evidence="16" type="ORF">EGR_00210</name>
</gene>
<dbReference type="EC" id="1.11.1.24" evidence="2"/>
<dbReference type="GO" id="GO:0006979">
    <property type="term" value="P:response to oxidative stress"/>
    <property type="evidence" value="ECO:0007669"/>
    <property type="project" value="TreeGrafter"/>
</dbReference>
<keyword evidence="6 13" id="KW-0560">Oxidoreductase</keyword>
<dbReference type="InterPro" id="IPR019479">
    <property type="entry name" value="Peroxiredoxin_C"/>
</dbReference>
<dbReference type="GO" id="GO:0008379">
    <property type="term" value="F:thioredoxin peroxidase activity"/>
    <property type="evidence" value="ECO:0007669"/>
    <property type="project" value="TreeGrafter"/>
</dbReference>
<evidence type="ECO:0000256" key="10">
    <source>
        <dbReference type="ARBA" id="ARBA00049091"/>
    </source>
</evidence>
<evidence type="ECO:0000256" key="6">
    <source>
        <dbReference type="ARBA" id="ARBA00023002"/>
    </source>
</evidence>
<evidence type="ECO:0000256" key="11">
    <source>
        <dbReference type="ARBA" id="ARBA00078288"/>
    </source>
</evidence>
<dbReference type="InterPro" id="IPR050217">
    <property type="entry name" value="Peroxiredoxin"/>
</dbReference>
<evidence type="ECO:0000256" key="12">
    <source>
        <dbReference type="ARBA" id="ARBA00079296"/>
    </source>
</evidence>
<dbReference type="PANTHER" id="PTHR10681">
    <property type="entry name" value="THIOREDOXIN PEROXIDASE"/>
    <property type="match status" value="1"/>
</dbReference>
<dbReference type="OMA" id="NMEISHS"/>
<evidence type="ECO:0000256" key="14">
    <source>
        <dbReference type="PIRSR" id="PIRSR000239-1"/>
    </source>
</evidence>
<evidence type="ECO:0000259" key="15">
    <source>
        <dbReference type="PROSITE" id="PS51352"/>
    </source>
</evidence>
<dbReference type="Pfam" id="PF10417">
    <property type="entry name" value="1-cysPrx_C"/>
    <property type="match status" value="1"/>
</dbReference>
<evidence type="ECO:0000256" key="4">
    <source>
        <dbReference type="ARBA" id="ARBA00022559"/>
    </source>
</evidence>
<reference evidence="16 17" key="1">
    <citation type="journal article" date="2013" name="Nat. Genet.">
        <title>The genome of the hydatid tapeworm Echinococcus granulosus.</title>
        <authorList>
            <person name="Zheng H."/>
            <person name="Zhang W."/>
            <person name="Zhang L."/>
            <person name="Zhang Z."/>
            <person name="Li J."/>
            <person name="Lu G."/>
            <person name="Zhu Y."/>
            <person name="Wang Y."/>
            <person name="Huang Y."/>
            <person name="Liu J."/>
            <person name="Kang H."/>
            <person name="Chen J."/>
            <person name="Wang L."/>
            <person name="Chen A."/>
            <person name="Yu S."/>
            <person name="Gao Z."/>
            <person name="Jin L."/>
            <person name="Gu W."/>
            <person name="Wang Z."/>
            <person name="Zhao L."/>
            <person name="Shi B."/>
            <person name="Wen H."/>
            <person name="Lin R."/>
            <person name="Jones M.K."/>
            <person name="Brejova B."/>
            <person name="Vinar T."/>
            <person name="Zhao G."/>
            <person name="McManus D.P."/>
            <person name="Chen Z."/>
            <person name="Zhou Y."/>
            <person name="Wang S."/>
        </authorList>
    </citation>
    <scope>NUCLEOTIDE SEQUENCE [LARGE SCALE GENOMIC DNA]</scope>
</reference>
<dbReference type="OrthoDB" id="185659at2759"/>
<evidence type="ECO:0000256" key="13">
    <source>
        <dbReference type="PIRNR" id="PIRNR000239"/>
    </source>
</evidence>
<keyword evidence="8 13" id="KW-0676">Redox-active center</keyword>
<evidence type="ECO:0000256" key="5">
    <source>
        <dbReference type="ARBA" id="ARBA00022862"/>
    </source>
</evidence>
<dbReference type="PANTHER" id="PTHR10681:SF171">
    <property type="entry name" value="PEROXIREDOXIN 4"/>
    <property type="match status" value="1"/>
</dbReference>
<organism evidence="16 17">
    <name type="scientific">Echinococcus granulosus</name>
    <name type="common">Hydatid tapeworm</name>
    <dbReference type="NCBI Taxonomy" id="6210"/>
    <lineage>
        <taxon>Eukaryota</taxon>
        <taxon>Metazoa</taxon>
        <taxon>Spiralia</taxon>
        <taxon>Lophotrochozoa</taxon>
        <taxon>Platyhelminthes</taxon>
        <taxon>Cestoda</taxon>
        <taxon>Eucestoda</taxon>
        <taxon>Cyclophyllidea</taxon>
        <taxon>Taeniidae</taxon>
        <taxon>Echinococcus</taxon>
        <taxon>Echinococcus granulosus group</taxon>
    </lineage>
</organism>
<keyword evidence="4 13" id="KW-0575">Peroxidase</keyword>
<dbReference type="EMBL" id="APAU02000001">
    <property type="protein sequence ID" value="EUB64941.1"/>
    <property type="molecule type" value="Genomic_DNA"/>
</dbReference>
<dbReference type="InterPro" id="IPR036249">
    <property type="entry name" value="Thioredoxin-like_sf"/>
</dbReference>
<dbReference type="GO" id="GO:0033554">
    <property type="term" value="P:cellular response to stress"/>
    <property type="evidence" value="ECO:0007669"/>
    <property type="project" value="TreeGrafter"/>
</dbReference>
<dbReference type="InterPro" id="IPR024706">
    <property type="entry name" value="Peroxiredoxin_AhpC-typ"/>
</dbReference>
<dbReference type="InterPro" id="IPR000866">
    <property type="entry name" value="AhpC/TSA"/>
</dbReference>
<evidence type="ECO:0000256" key="3">
    <source>
        <dbReference type="ARBA" id="ARBA00018824"/>
    </source>
</evidence>
<protein>
    <recommendedName>
        <fullName evidence="3">Thioredoxin peroxidase</fullName>
        <ecNumber evidence="2">1.11.1.24</ecNumber>
    </recommendedName>
    <alternativeName>
        <fullName evidence="9">Peroxiredoxin</fullName>
    </alternativeName>
    <alternativeName>
        <fullName evidence="11">Thioredoxin-dependent peroxide reductase</fullName>
    </alternativeName>
    <alternativeName>
        <fullName evidence="12">Thioredoxin-dependent peroxiredoxin</fullName>
    </alternativeName>
</protein>
<keyword evidence="17" id="KW-1185">Reference proteome</keyword>
<dbReference type="CDD" id="cd03015">
    <property type="entry name" value="PRX_Typ2cys"/>
    <property type="match status" value="1"/>
</dbReference>
<proteinExistence type="inferred from homology"/>